<dbReference type="RefSeq" id="WP_014201541.1">
    <property type="nucleotide sequence ID" value="NC_016599.1"/>
</dbReference>
<dbReference type="EMBL" id="CP003156">
    <property type="protein sequence ID" value="AEV32181.1"/>
    <property type="molecule type" value="Genomic_DNA"/>
</dbReference>
<accession>G8R5D6</accession>
<keyword evidence="1" id="KW-0732">Signal</keyword>
<name>G8R5D6_OWEHD</name>
<dbReference type="Proteomes" id="UP000005631">
    <property type="component" value="Chromosome"/>
</dbReference>
<evidence type="ECO:0008006" key="4">
    <source>
        <dbReference type="Google" id="ProtNLM"/>
    </source>
</evidence>
<evidence type="ECO:0000313" key="3">
    <source>
        <dbReference type="Proteomes" id="UP000005631"/>
    </source>
</evidence>
<proteinExistence type="predicted"/>
<reference evidence="2 3" key="1">
    <citation type="journal article" date="2012" name="Stand. Genomic Sci.">
        <title>Genome sequence of the orange-pigmented seawater bacterium Owenweeksia hongkongensis type strain (UST20020801(T)).</title>
        <authorList>
            <person name="Riedel T."/>
            <person name="Held B."/>
            <person name="Nolan M."/>
            <person name="Lucas S."/>
            <person name="Lapidus A."/>
            <person name="Tice H."/>
            <person name="Del Rio T.G."/>
            <person name="Cheng J.F."/>
            <person name="Han C."/>
            <person name="Tapia R."/>
            <person name="Goodwin L.A."/>
            <person name="Pitluck S."/>
            <person name="Liolios K."/>
            <person name="Mavromatis K."/>
            <person name="Pagani I."/>
            <person name="Ivanova N."/>
            <person name="Mikhailova N."/>
            <person name="Pati A."/>
            <person name="Chen A."/>
            <person name="Palaniappan K."/>
            <person name="Rohde M."/>
            <person name="Tindall B.J."/>
            <person name="Detter J.C."/>
            <person name="Goker M."/>
            <person name="Woyke T."/>
            <person name="Bristow J."/>
            <person name="Eisen J.A."/>
            <person name="Markowitz V."/>
            <person name="Hugenholtz P."/>
            <person name="Klenk H.P."/>
            <person name="Kyrpides N.C."/>
        </authorList>
    </citation>
    <scope>NUCLEOTIDE SEQUENCE</scope>
    <source>
        <strain evidence="3">DSM 17368 / JCM 12287 / NRRL B-23963</strain>
    </source>
</reference>
<evidence type="ECO:0000313" key="2">
    <source>
        <dbReference type="EMBL" id="AEV32181.1"/>
    </source>
</evidence>
<dbReference type="KEGG" id="oho:Oweho_1176"/>
<feature type="signal peptide" evidence="1">
    <location>
        <begin position="1"/>
        <end position="19"/>
    </location>
</feature>
<feature type="chain" id="PRO_5003515467" description="Outer membrane protein beta-barrel domain-containing protein" evidence="1">
    <location>
        <begin position="20"/>
        <end position="278"/>
    </location>
</feature>
<keyword evidence="3" id="KW-1185">Reference proteome</keyword>
<sequence length="278" mass="31322">MKRLIAISLLLSLSFLSKAQETENPKFFNAADPTQLYTNVNLNAGITFSGRSAEAMAADYWQVNLGGKFAVKKFNFGFNIPFSNLGNFYTGIVEVDLHAGFQPFNRNKFFKSSLITAGVVLPSHDGYGYFEGLNSNRVFYLDYTASLKFNDKISVFPKVGLEKGSNVDENAPRFNLTSYKASLGGSYQINAKNFLKLNLSYAHTTRVLVNENYAFYGFENSLESNSLLTSLKYQYAITPKAQAYSKLNVDFGERFENNYYGYNLTQPGIFLGFQYFIK</sequence>
<organism evidence="2 3">
    <name type="scientific">Owenweeksia hongkongensis (strain DSM 17368 / CIP 108786 / JCM 12287 / NRRL B-23963 / UST20020801)</name>
    <dbReference type="NCBI Taxonomy" id="926562"/>
    <lineage>
        <taxon>Bacteria</taxon>
        <taxon>Pseudomonadati</taxon>
        <taxon>Bacteroidota</taxon>
        <taxon>Flavobacteriia</taxon>
        <taxon>Flavobacteriales</taxon>
        <taxon>Owenweeksiaceae</taxon>
        <taxon>Owenweeksia</taxon>
    </lineage>
</organism>
<dbReference type="HOGENOM" id="CLU_1000550_0_0_10"/>
<protein>
    <recommendedName>
        <fullName evidence="4">Outer membrane protein beta-barrel domain-containing protein</fullName>
    </recommendedName>
</protein>
<evidence type="ECO:0000256" key="1">
    <source>
        <dbReference type="SAM" id="SignalP"/>
    </source>
</evidence>
<dbReference type="OrthoDB" id="9903731at2"/>
<gene>
    <name evidence="2" type="ordered locus">Oweho_1176</name>
</gene>
<dbReference type="AlphaFoldDB" id="G8R5D6"/>